<feature type="domain" description="Integrase catalytic" evidence="8">
    <location>
        <begin position="394"/>
        <end position="482"/>
    </location>
</feature>
<sequence>MLIPFTVHNYAFAHNQIKDAKAQINTYPQSEEKRSEEEKLELKSDAIPTYCRPRPVPYNTRLVVEAELDRLLEQNVIRPVDHTRWAAPIVVVKKASGATRVCADFSTGLNNALLLHQHPLPLPEDIFSKLNGGQVFAQIDLKDAYLQVELKEKSKELCTIATHRGNFRYERLPFGVKSAPGIFQCIMDSMLKAIAHASCSLTAAEKNYAQIEKEGLAEIFAVKKFHKYIFGRHFTLQTDHKPLLAIFGNKKWHQSMYGQPLAALGINFAGNDFDIEYQNTADFGQEDALSRLIAKAPVPEEDEFIVASITDELGAVQPVMTQLPLVHADLVKAAKEDEVIKEVQKCIRTQWPMKKDMAPNIIPFHRRRDALSMEDGCLLYAERVVVPISLQNEVDNGTQFTSHEFRKFAKENGINHLFSAPYNPMSNGQAERFVDTFKRTFRKLRKEGATEIVDTFLATYRMTPNESLVEKKSPAEAFLLRKPRTTLDLLRAKPKLPVVRDEAMERQFNRRHGARPRTFRLGAKVFARHRLSQPWRAGTISRGKGVIYDVQFPDSSVNRFHANQIWPVRRKIGTPPRDETVEAIIAALAAEIPNRGRPDRVPIADRVQIEHPKRHRRPPDRFSPGR</sequence>
<dbReference type="InterPro" id="IPR041373">
    <property type="entry name" value="RT_RNaseH"/>
</dbReference>
<keyword evidence="2" id="KW-0548">Nucleotidyltransferase</keyword>
<dbReference type="InterPro" id="IPR043502">
    <property type="entry name" value="DNA/RNA_pol_sf"/>
</dbReference>
<evidence type="ECO:0000313" key="10">
    <source>
        <dbReference type="WBParaSite" id="Gr19_v10_g16075.t1"/>
    </source>
</evidence>
<keyword evidence="9" id="KW-1185">Reference proteome</keyword>
<dbReference type="GO" id="GO:0042575">
    <property type="term" value="C:DNA polymerase complex"/>
    <property type="evidence" value="ECO:0007669"/>
    <property type="project" value="UniProtKB-ARBA"/>
</dbReference>
<reference evidence="10" key="1">
    <citation type="submission" date="2022-11" db="UniProtKB">
        <authorList>
            <consortium name="WormBaseParasite"/>
        </authorList>
    </citation>
    <scope>IDENTIFICATION</scope>
</reference>
<evidence type="ECO:0000256" key="4">
    <source>
        <dbReference type="ARBA" id="ARBA00022759"/>
    </source>
</evidence>
<dbReference type="InterPro" id="IPR012337">
    <property type="entry name" value="RNaseH-like_sf"/>
</dbReference>
<dbReference type="Proteomes" id="UP000887572">
    <property type="component" value="Unplaced"/>
</dbReference>
<evidence type="ECO:0000256" key="1">
    <source>
        <dbReference type="ARBA" id="ARBA00022679"/>
    </source>
</evidence>
<keyword evidence="6" id="KW-0695">RNA-directed DNA polymerase</keyword>
<dbReference type="InterPro" id="IPR036397">
    <property type="entry name" value="RNaseH_sf"/>
</dbReference>
<dbReference type="InterPro" id="IPR050951">
    <property type="entry name" value="Retrovirus_Pol_polyprotein"/>
</dbReference>
<evidence type="ECO:0000256" key="7">
    <source>
        <dbReference type="SAM" id="MobiDB-lite"/>
    </source>
</evidence>
<feature type="region of interest" description="Disordered" evidence="7">
    <location>
        <begin position="595"/>
        <end position="626"/>
    </location>
</feature>
<keyword evidence="5" id="KW-0378">Hydrolase</keyword>
<dbReference type="GO" id="GO:0004519">
    <property type="term" value="F:endonuclease activity"/>
    <property type="evidence" value="ECO:0007669"/>
    <property type="project" value="UniProtKB-KW"/>
</dbReference>
<organism evidence="9 10">
    <name type="scientific">Globodera rostochiensis</name>
    <name type="common">Golden nematode worm</name>
    <name type="synonym">Heterodera rostochiensis</name>
    <dbReference type="NCBI Taxonomy" id="31243"/>
    <lineage>
        <taxon>Eukaryota</taxon>
        <taxon>Metazoa</taxon>
        <taxon>Ecdysozoa</taxon>
        <taxon>Nematoda</taxon>
        <taxon>Chromadorea</taxon>
        <taxon>Rhabditida</taxon>
        <taxon>Tylenchina</taxon>
        <taxon>Tylenchomorpha</taxon>
        <taxon>Tylenchoidea</taxon>
        <taxon>Heteroderidae</taxon>
        <taxon>Heteroderinae</taxon>
        <taxon>Globodera</taxon>
    </lineage>
</organism>
<dbReference type="AlphaFoldDB" id="A0A914HDQ6"/>
<protein>
    <submittedName>
        <fullName evidence="10">Integrase catalytic domain-containing protein</fullName>
    </submittedName>
</protein>
<dbReference type="CDD" id="cd01647">
    <property type="entry name" value="RT_LTR"/>
    <property type="match status" value="1"/>
</dbReference>
<name>A0A914HDQ6_GLORO</name>
<dbReference type="Gene3D" id="3.30.70.270">
    <property type="match status" value="1"/>
</dbReference>
<dbReference type="Gene3D" id="3.10.10.10">
    <property type="entry name" value="HIV Type 1 Reverse Transcriptase, subunit A, domain 1"/>
    <property type="match status" value="1"/>
</dbReference>
<dbReference type="InterPro" id="IPR043128">
    <property type="entry name" value="Rev_trsase/Diguanyl_cyclase"/>
</dbReference>
<dbReference type="GO" id="GO:0015074">
    <property type="term" value="P:DNA integration"/>
    <property type="evidence" value="ECO:0007669"/>
    <property type="project" value="InterPro"/>
</dbReference>
<dbReference type="SUPFAM" id="SSF56672">
    <property type="entry name" value="DNA/RNA polymerases"/>
    <property type="match status" value="1"/>
</dbReference>
<dbReference type="GO" id="GO:0016787">
    <property type="term" value="F:hydrolase activity"/>
    <property type="evidence" value="ECO:0007669"/>
    <property type="project" value="UniProtKB-KW"/>
</dbReference>
<dbReference type="PANTHER" id="PTHR37984:SF5">
    <property type="entry name" value="PROTEIN NYNRIN-LIKE"/>
    <property type="match status" value="1"/>
</dbReference>
<accession>A0A914HDQ6</accession>
<dbReference type="Pfam" id="PF17917">
    <property type="entry name" value="RT_RNaseH"/>
    <property type="match status" value="1"/>
</dbReference>
<evidence type="ECO:0000259" key="8">
    <source>
        <dbReference type="PROSITE" id="PS50994"/>
    </source>
</evidence>
<dbReference type="SUPFAM" id="SSF53098">
    <property type="entry name" value="Ribonuclease H-like"/>
    <property type="match status" value="1"/>
</dbReference>
<dbReference type="InterPro" id="IPR001584">
    <property type="entry name" value="Integrase_cat-core"/>
</dbReference>
<dbReference type="WBParaSite" id="Gr19_v10_g16075.t1">
    <property type="protein sequence ID" value="Gr19_v10_g16075.t1"/>
    <property type="gene ID" value="Gr19_v10_g16075"/>
</dbReference>
<dbReference type="Gene3D" id="3.30.420.10">
    <property type="entry name" value="Ribonuclease H-like superfamily/Ribonuclease H"/>
    <property type="match status" value="1"/>
</dbReference>
<dbReference type="GO" id="GO:0003964">
    <property type="term" value="F:RNA-directed DNA polymerase activity"/>
    <property type="evidence" value="ECO:0007669"/>
    <property type="project" value="UniProtKB-KW"/>
</dbReference>
<keyword evidence="4" id="KW-0255">Endonuclease</keyword>
<keyword evidence="1" id="KW-0808">Transferase</keyword>
<dbReference type="GO" id="GO:0003676">
    <property type="term" value="F:nucleic acid binding"/>
    <property type="evidence" value="ECO:0007669"/>
    <property type="project" value="InterPro"/>
</dbReference>
<evidence type="ECO:0000313" key="9">
    <source>
        <dbReference type="Proteomes" id="UP000887572"/>
    </source>
</evidence>
<evidence type="ECO:0000256" key="2">
    <source>
        <dbReference type="ARBA" id="ARBA00022695"/>
    </source>
</evidence>
<feature type="compositionally biased region" description="Basic and acidic residues" evidence="7">
    <location>
        <begin position="595"/>
        <end position="611"/>
    </location>
</feature>
<dbReference type="PANTHER" id="PTHR37984">
    <property type="entry name" value="PROTEIN CBG26694"/>
    <property type="match status" value="1"/>
</dbReference>
<evidence type="ECO:0000256" key="5">
    <source>
        <dbReference type="ARBA" id="ARBA00022801"/>
    </source>
</evidence>
<evidence type="ECO:0000256" key="3">
    <source>
        <dbReference type="ARBA" id="ARBA00022722"/>
    </source>
</evidence>
<dbReference type="PROSITE" id="PS50994">
    <property type="entry name" value="INTEGRASE"/>
    <property type="match status" value="1"/>
</dbReference>
<proteinExistence type="predicted"/>
<evidence type="ECO:0000256" key="6">
    <source>
        <dbReference type="ARBA" id="ARBA00022918"/>
    </source>
</evidence>
<keyword evidence="3" id="KW-0540">Nuclease</keyword>